<dbReference type="Gene3D" id="2.60.120.260">
    <property type="entry name" value="Galactose-binding domain-like"/>
    <property type="match status" value="1"/>
</dbReference>
<dbReference type="PANTHER" id="PTHR11370:SF5">
    <property type="entry name" value="DNA REPAIR PROTEIN XRCC1"/>
    <property type="match status" value="1"/>
</dbReference>
<dbReference type="GO" id="GO:0005634">
    <property type="term" value="C:nucleus"/>
    <property type="evidence" value="ECO:0007669"/>
    <property type="project" value="InterPro"/>
</dbReference>
<dbReference type="Pfam" id="PF16589">
    <property type="entry name" value="BRCT_2"/>
    <property type="match status" value="1"/>
</dbReference>
<dbReference type="SMART" id="SM00292">
    <property type="entry name" value="BRCT"/>
    <property type="match status" value="2"/>
</dbReference>
<accession>A0A818LPY2</accession>
<dbReference type="InterPro" id="IPR002706">
    <property type="entry name" value="Xrcc1_N"/>
</dbReference>
<feature type="domain" description="BRCT" evidence="2">
    <location>
        <begin position="305"/>
        <end position="397"/>
    </location>
</feature>
<dbReference type="InterPro" id="IPR008979">
    <property type="entry name" value="Galactose-bd-like_sf"/>
</dbReference>
<feature type="domain" description="BRCT" evidence="2">
    <location>
        <begin position="166"/>
        <end position="255"/>
    </location>
</feature>
<organism evidence="3 4">
    <name type="scientific">Adineta steineri</name>
    <dbReference type="NCBI Taxonomy" id="433720"/>
    <lineage>
        <taxon>Eukaryota</taxon>
        <taxon>Metazoa</taxon>
        <taxon>Spiralia</taxon>
        <taxon>Gnathifera</taxon>
        <taxon>Rotifera</taxon>
        <taxon>Eurotatoria</taxon>
        <taxon>Bdelloidea</taxon>
        <taxon>Adinetida</taxon>
        <taxon>Adinetidae</taxon>
        <taxon>Adineta</taxon>
    </lineage>
</organism>
<dbReference type="PANTHER" id="PTHR11370">
    <property type="entry name" value="DNA-REPAIR PROTEIN XRCC1"/>
    <property type="match status" value="1"/>
</dbReference>
<dbReference type="Pfam" id="PF01834">
    <property type="entry name" value="XRCC1_N"/>
    <property type="match status" value="1"/>
</dbReference>
<evidence type="ECO:0000256" key="1">
    <source>
        <dbReference type="SAM" id="MobiDB-lite"/>
    </source>
</evidence>
<dbReference type="FunFam" id="2.60.120.260:FF:000025">
    <property type="entry name" value="DNA repair protein XRCC1 isoform X1"/>
    <property type="match status" value="1"/>
</dbReference>
<proteinExistence type="predicted"/>
<dbReference type="SUPFAM" id="SSF52113">
    <property type="entry name" value="BRCT domain"/>
    <property type="match status" value="2"/>
</dbReference>
<protein>
    <recommendedName>
        <fullName evidence="2">BRCT domain-containing protein</fullName>
    </recommendedName>
</protein>
<dbReference type="InterPro" id="IPR036420">
    <property type="entry name" value="BRCT_dom_sf"/>
</dbReference>
<dbReference type="Proteomes" id="UP000663881">
    <property type="component" value="Unassembled WGS sequence"/>
</dbReference>
<evidence type="ECO:0000313" key="3">
    <source>
        <dbReference type="EMBL" id="CAF3576647.1"/>
    </source>
</evidence>
<evidence type="ECO:0000313" key="4">
    <source>
        <dbReference type="Proteomes" id="UP000663881"/>
    </source>
</evidence>
<feature type="region of interest" description="Disordered" evidence="1">
    <location>
        <begin position="259"/>
        <end position="290"/>
    </location>
</feature>
<reference evidence="3" key="1">
    <citation type="submission" date="2021-02" db="EMBL/GenBank/DDBJ databases">
        <authorList>
            <person name="Nowell W R."/>
        </authorList>
    </citation>
    <scope>NUCLEOTIDE SEQUENCE</scope>
</reference>
<dbReference type="EMBL" id="CAJOAY010000186">
    <property type="protein sequence ID" value="CAF3576647.1"/>
    <property type="molecule type" value="Genomic_DNA"/>
</dbReference>
<dbReference type="Pfam" id="PF00533">
    <property type="entry name" value="BRCT"/>
    <property type="match status" value="1"/>
</dbReference>
<evidence type="ECO:0000259" key="2">
    <source>
        <dbReference type="PROSITE" id="PS50172"/>
    </source>
</evidence>
<dbReference type="PROSITE" id="PS50172">
    <property type="entry name" value="BRCT"/>
    <property type="match status" value="2"/>
</dbReference>
<feature type="compositionally biased region" description="Basic and acidic residues" evidence="1">
    <location>
        <begin position="271"/>
        <end position="283"/>
    </location>
</feature>
<dbReference type="SUPFAM" id="SSF49785">
    <property type="entry name" value="Galactose-binding domain-like"/>
    <property type="match status" value="1"/>
</dbReference>
<dbReference type="AlphaFoldDB" id="A0A818LPY2"/>
<dbReference type="Gene3D" id="3.40.50.10190">
    <property type="entry name" value="BRCT domain"/>
    <property type="match status" value="2"/>
</dbReference>
<dbReference type="GO" id="GO:0000012">
    <property type="term" value="P:single strand break repair"/>
    <property type="evidence" value="ECO:0007669"/>
    <property type="project" value="InterPro"/>
</dbReference>
<sequence>MSSIKFKKILSCSSEDQIHCAENLLKSKKWLSSTGTDDRIICIIELEKPSLINSLDIGNNGSAFIELFVSNSDDDDDWTILLPSTILMTPKESRSNTNCLQIKNCKSFHFNKTSLNQKWTRLKIICDQKFNHTNQFGLNFIKLYSDENNQIEPEKNSSIDEIQKHDKSQIMKNIVFVVSGFKNPVRTELRKKGTAMGAIYNDDWDEKCTHLISAFSNTPKSNQVQQTGKGFIVNKKWILDCYKQNQLLSEKSYEFNETKSEISNKTSKTKKKEDVEESNNTKDVKRKSITKNDDDVKTNKLRIGELPDFFHEKHFYVSYGDYDDNTLLAITRVILAYDGILERQITSDVKYVITNRMWNQDFEKISRSNPEINFINLDWLQDCHNENQFMPLQSYLIVP</sequence>
<comment type="caution">
    <text evidence="3">The sequence shown here is derived from an EMBL/GenBank/DDBJ whole genome shotgun (WGS) entry which is preliminary data.</text>
</comment>
<name>A0A818LPY2_9BILA</name>
<dbReference type="InterPro" id="IPR001357">
    <property type="entry name" value="BRCT_dom"/>
</dbReference>
<gene>
    <name evidence="3" type="ORF">OKA104_LOCUS5382</name>
</gene>
<dbReference type="GO" id="GO:0006284">
    <property type="term" value="P:base-excision repair"/>
    <property type="evidence" value="ECO:0007669"/>
    <property type="project" value="TreeGrafter"/>
</dbReference>
<dbReference type="GO" id="GO:0003684">
    <property type="term" value="F:damaged DNA binding"/>
    <property type="evidence" value="ECO:0007669"/>
    <property type="project" value="InterPro"/>
</dbReference>